<dbReference type="PANTHER" id="PTHR47022:SF1">
    <property type="entry name" value="BTB AND MATH DOMAIN-CONTAINING PROTEIN 36-RELATED"/>
    <property type="match status" value="1"/>
</dbReference>
<feature type="domain" description="BTB" evidence="2">
    <location>
        <begin position="52"/>
        <end position="111"/>
    </location>
</feature>
<organism evidence="3 4">
    <name type="scientific">Pristionchus fissidentatus</name>
    <dbReference type="NCBI Taxonomy" id="1538716"/>
    <lineage>
        <taxon>Eukaryota</taxon>
        <taxon>Metazoa</taxon>
        <taxon>Ecdysozoa</taxon>
        <taxon>Nematoda</taxon>
        <taxon>Chromadorea</taxon>
        <taxon>Rhabditida</taxon>
        <taxon>Rhabditina</taxon>
        <taxon>Diplogasteromorpha</taxon>
        <taxon>Diplogasteroidea</taxon>
        <taxon>Neodiplogasteridae</taxon>
        <taxon>Pristionchus</taxon>
    </lineage>
</organism>
<dbReference type="PANTHER" id="PTHR47022">
    <property type="entry name" value="BTB AND MATH DOMAIN-CONTAINING PROTEIN 36-RELATED"/>
    <property type="match status" value="1"/>
</dbReference>
<dbReference type="SMART" id="SM00225">
    <property type="entry name" value="BTB"/>
    <property type="match status" value="1"/>
</dbReference>
<feature type="non-terminal residue" evidence="3">
    <location>
        <position position="206"/>
    </location>
</feature>
<dbReference type="SUPFAM" id="SSF54695">
    <property type="entry name" value="POZ domain"/>
    <property type="match status" value="1"/>
</dbReference>
<dbReference type="Pfam" id="PF00651">
    <property type="entry name" value="BTB"/>
    <property type="match status" value="1"/>
</dbReference>
<dbReference type="InterPro" id="IPR000210">
    <property type="entry name" value="BTB/POZ_dom"/>
</dbReference>
<dbReference type="PROSITE" id="PS50097">
    <property type="entry name" value="BTB"/>
    <property type="match status" value="1"/>
</dbReference>
<evidence type="ECO:0000259" key="2">
    <source>
        <dbReference type="PROSITE" id="PS50097"/>
    </source>
</evidence>
<keyword evidence="4" id="KW-1185">Reference proteome</keyword>
<feature type="region of interest" description="Disordered" evidence="1">
    <location>
        <begin position="169"/>
        <end position="206"/>
    </location>
</feature>
<evidence type="ECO:0000313" key="3">
    <source>
        <dbReference type="EMBL" id="GMT29755.1"/>
    </source>
</evidence>
<feature type="compositionally biased region" description="Basic and acidic residues" evidence="1">
    <location>
        <begin position="169"/>
        <end position="195"/>
    </location>
</feature>
<evidence type="ECO:0000313" key="4">
    <source>
        <dbReference type="Proteomes" id="UP001432322"/>
    </source>
</evidence>
<comment type="caution">
    <text evidence="3">The sequence shown here is derived from an EMBL/GenBank/DDBJ whole genome shotgun (WGS) entry which is preliminary data.</text>
</comment>
<dbReference type="Gene3D" id="3.30.710.10">
    <property type="entry name" value="Potassium Channel Kv1.1, Chain A"/>
    <property type="match status" value="1"/>
</dbReference>
<name>A0AAV5WGP1_9BILA</name>
<gene>
    <name evidence="3" type="ORF">PFISCL1PPCAC_21052</name>
</gene>
<dbReference type="AlphaFoldDB" id="A0AAV5WGP1"/>
<accession>A0AAV5WGP1</accession>
<sequence>MFTLILLEDLVDPTKGFTRNGSEAIIEARVHIGRAELTKAMELDFFSPSNVSDIILIVEGKKLHVSRQILANQSSFFDTLFYGQFKESKYSEIELKDVKLEEFIKLLRLAYGSDDKFIGLDLDALLPVIDRFDMKDDCVRKLKRSYKIDKLMREYPTLPDDLKNELVQKKKKLEDREANDPEYQRSRATKRRLEEVMGYPMMDSDD</sequence>
<reference evidence="3" key="1">
    <citation type="submission" date="2023-10" db="EMBL/GenBank/DDBJ databases">
        <title>Genome assembly of Pristionchus species.</title>
        <authorList>
            <person name="Yoshida K."/>
            <person name="Sommer R.J."/>
        </authorList>
    </citation>
    <scope>NUCLEOTIDE SEQUENCE</scope>
    <source>
        <strain evidence="3">RS5133</strain>
    </source>
</reference>
<dbReference type="EMBL" id="BTSY01000005">
    <property type="protein sequence ID" value="GMT29755.1"/>
    <property type="molecule type" value="Genomic_DNA"/>
</dbReference>
<protein>
    <recommendedName>
        <fullName evidence="2">BTB domain-containing protein</fullName>
    </recommendedName>
</protein>
<dbReference type="InterPro" id="IPR011333">
    <property type="entry name" value="SKP1/BTB/POZ_sf"/>
</dbReference>
<proteinExistence type="predicted"/>
<evidence type="ECO:0000256" key="1">
    <source>
        <dbReference type="SAM" id="MobiDB-lite"/>
    </source>
</evidence>
<dbReference type="Proteomes" id="UP001432322">
    <property type="component" value="Unassembled WGS sequence"/>
</dbReference>